<feature type="compositionally biased region" description="Polar residues" evidence="1">
    <location>
        <begin position="1"/>
        <end position="13"/>
    </location>
</feature>
<feature type="compositionally biased region" description="Basic and acidic residues" evidence="1">
    <location>
        <begin position="15"/>
        <end position="26"/>
    </location>
</feature>
<organism evidence="2 3">
    <name type="scientific">Ancylostoma ceylanicum</name>
    <dbReference type="NCBI Taxonomy" id="53326"/>
    <lineage>
        <taxon>Eukaryota</taxon>
        <taxon>Metazoa</taxon>
        <taxon>Ecdysozoa</taxon>
        <taxon>Nematoda</taxon>
        <taxon>Chromadorea</taxon>
        <taxon>Rhabditida</taxon>
        <taxon>Rhabditina</taxon>
        <taxon>Rhabditomorpha</taxon>
        <taxon>Strongyloidea</taxon>
        <taxon>Ancylostomatidae</taxon>
        <taxon>Ancylostomatinae</taxon>
        <taxon>Ancylostoma</taxon>
    </lineage>
</organism>
<protein>
    <submittedName>
        <fullName evidence="2">Uncharacterized protein</fullName>
    </submittedName>
</protein>
<evidence type="ECO:0000313" key="3">
    <source>
        <dbReference type="Proteomes" id="UP000024635"/>
    </source>
</evidence>
<sequence length="80" mass="8989">MCSWSSPEANVTCGQEHDRGKTSRKDIPTRFNFGAEHVPLEEKLMLLSYFWPTLYYRISTASQTSPPIALTSVKPLVSGK</sequence>
<dbReference type="EMBL" id="JARK01001342">
    <property type="protein sequence ID" value="EYC29654.1"/>
    <property type="molecule type" value="Genomic_DNA"/>
</dbReference>
<feature type="region of interest" description="Disordered" evidence="1">
    <location>
        <begin position="1"/>
        <end position="26"/>
    </location>
</feature>
<evidence type="ECO:0000313" key="2">
    <source>
        <dbReference type="EMBL" id="EYC29654.1"/>
    </source>
</evidence>
<name>A0A016VQ09_9BILA</name>
<gene>
    <name evidence="2" type="primary">Acey_s0006.g3102</name>
    <name evidence="2" type="ORF">Y032_0006g3102</name>
</gene>
<keyword evidence="3" id="KW-1185">Reference proteome</keyword>
<evidence type="ECO:0000256" key="1">
    <source>
        <dbReference type="SAM" id="MobiDB-lite"/>
    </source>
</evidence>
<dbReference type="Proteomes" id="UP000024635">
    <property type="component" value="Unassembled WGS sequence"/>
</dbReference>
<proteinExistence type="predicted"/>
<comment type="caution">
    <text evidence="2">The sequence shown here is derived from an EMBL/GenBank/DDBJ whole genome shotgun (WGS) entry which is preliminary data.</text>
</comment>
<dbReference type="AlphaFoldDB" id="A0A016VQ09"/>
<reference evidence="3" key="1">
    <citation type="journal article" date="2015" name="Nat. Genet.">
        <title>The genome and transcriptome of the zoonotic hookworm Ancylostoma ceylanicum identify infection-specific gene families.</title>
        <authorList>
            <person name="Schwarz E.M."/>
            <person name="Hu Y."/>
            <person name="Antoshechkin I."/>
            <person name="Miller M.M."/>
            <person name="Sternberg P.W."/>
            <person name="Aroian R.V."/>
        </authorList>
    </citation>
    <scope>NUCLEOTIDE SEQUENCE</scope>
    <source>
        <strain evidence="3">HY135</strain>
    </source>
</reference>
<accession>A0A016VQ09</accession>